<dbReference type="InterPro" id="IPR000917">
    <property type="entry name" value="Sulfatase_N"/>
</dbReference>
<sequence length="132" mass="14488">MVTLLGFSALANAEDKPPNIFVIFTDDIGISNLSAYHRGVMSSETPNIDSIAEKGMLLTDYYAQPSCTAGRSAFITGQFPVRTGMHTVGLPGSPVGLTRIHRLYQKSSKHWAIRQVSLVKTILVTLMRYCLL</sequence>
<name>A0A090SGR3_9VIBR</name>
<keyword evidence="2" id="KW-0378">Hydrolase</keyword>
<accession>A0A090SGR3</accession>
<dbReference type="InterPro" id="IPR052701">
    <property type="entry name" value="GAG_Ulvan_Degrading_Sulfatases"/>
</dbReference>
<protein>
    <submittedName>
        <fullName evidence="2">Arylsulfatase</fullName>
        <ecNumber evidence="2">3.1.6.1</ecNumber>
    </submittedName>
</protein>
<dbReference type="Gene3D" id="3.40.720.10">
    <property type="entry name" value="Alkaline Phosphatase, subunit A"/>
    <property type="match status" value="1"/>
</dbReference>
<feature type="domain" description="Sulfatase N-terminal" evidence="1">
    <location>
        <begin position="18"/>
        <end position="91"/>
    </location>
</feature>
<evidence type="ECO:0000313" key="2">
    <source>
        <dbReference type="EMBL" id="GAL18677.1"/>
    </source>
</evidence>
<dbReference type="PANTHER" id="PTHR43751:SF2">
    <property type="entry name" value="SULFATASE N-TERMINAL DOMAIN-CONTAINING PROTEIN"/>
    <property type="match status" value="1"/>
</dbReference>
<reference evidence="2 3" key="1">
    <citation type="submission" date="2014-09" db="EMBL/GenBank/DDBJ databases">
        <title>Vibrio maritimus JCM 19235. (C45) whole genome shotgun sequence.</title>
        <authorList>
            <person name="Sawabe T."/>
            <person name="Meirelles P."/>
            <person name="Nakanishi M."/>
            <person name="Sayaka M."/>
            <person name="Hattori M."/>
            <person name="Ohkuma M."/>
        </authorList>
    </citation>
    <scope>NUCLEOTIDE SEQUENCE [LARGE SCALE GENOMIC DNA]</scope>
    <source>
        <strain evidence="3">JCM19235</strain>
    </source>
</reference>
<dbReference type="AlphaFoldDB" id="A0A090SGR3"/>
<dbReference type="PANTHER" id="PTHR43751">
    <property type="entry name" value="SULFATASE"/>
    <property type="match status" value="1"/>
</dbReference>
<keyword evidence="3" id="KW-1185">Reference proteome</keyword>
<evidence type="ECO:0000259" key="1">
    <source>
        <dbReference type="Pfam" id="PF00884"/>
    </source>
</evidence>
<dbReference type="InterPro" id="IPR017850">
    <property type="entry name" value="Alkaline_phosphatase_core_sf"/>
</dbReference>
<dbReference type="EC" id="3.1.6.1" evidence="2"/>
<evidence type="ECO:0000313" key="3">
    <source>
        <dbReference type="Proteomes" id="UP000029228"/>
    </source>
</evidence>
<comment type="caution">
    <text evidence="2">The sequence shown here is derived from an EMBL/GenBank/DDBJ whole genome shotgun (WGS) entry which is preliminary data.</text>
</comment>
<organism evidence="2 3">
    <name type="scientific">Vibrio maritimus</name>
    <dbReference type="NCBI Taxonomy" id="990268"/>
    <lineage>
        <taxon>Bacteria</taxon>
        <taxon>Pseudomonadati</taxon>
        <taxon>Pseudomonadota</taxon>
        <taxon>Gammaproteobacteria</taxon>
        <taxon>Vibrionales</taxon>
        <taxon>Vibrionaceae</taxon>
        <taxon>Vibrio</taxon>
    </lineage>
</organism>
<dbReference type="SUPFAM" id="SSF53649">
    <property type="entry name" value="Alkaline phosphatase-like"/>
    <property type="match status" value="1"/>
</dbReference>
<dbReference type="Pfam" id="PF00884">
    <property type="entry name" value="Sulfatase"/>
    <property type="match status" value="1"/>
</dbReference>
<dbReference type="EMBL" id="BBMR01000003">
    <property type="protein sequence ID" value="GAL18677.1"/>
    <property type="molecule type" value="Genomic_DNA"/>
</dbReference>
<proteinExistence type="predicted"/>
<dbReference type="STRING" id="990268.JCM19235_2100"/>
<dbReference type="GO" id="GO:0004065">
    <property type="term" value="F:arylsulfatase activity"/>
    <property type="evidence" value="ECO:0007669"/>
    <property type="project" value="UniProtKB-EC"/>
</dbReference>
<dbReference type="Proteomes" id="UP000029228">
    <property type="component" value="Unassembled WGS sequence"/>
</dbReference>
<gene>
    <name evidence="2" type="ORF">JCM19235_2100</name>
</gene>